<gene>
    <name evidence="6" type="primary">puuE</name>
    <name evidence="6" type="ORF">EPK99_09090</name>
</gene>
<dbReference type="GO" id="GO:0005975">
    <property type="term" value="P:carbohydrate metabolic process"/>
    <property type="evidence" value="ECO:0007669"/>
    <property type="project" value="InterPro"/>
</dbReference>
<dbReference type="InterPro" id="IPR002509">
    <property type="entry name" value="NODB_dom"/>
</dbReference>
<dbReference type="CDD" id="cd10977">
    <property type="entry name" value="CE4_PuuE_SpCDA1"/>
    <property type="match status" value="1"/>
</dbReference>
<proteinExistence type="inferred from homology"/>
<evidence type="ECO:0000313" key="7">
    <source>
        <dbReference type="Proteomes" id="UP000287687"/>
    </source>
</evidence>
<dbReference type="GO" id="GO:0016810">
    <property type="term" value="F:hydrolase activity, acting on carbon-nitrogen (but not peptide) bonds"/>
    <property type="evidence" value="ECO:0007669"/>
    <property type="project" value="InterPro"/>
</dbReference>
<evidence type="ECO:0000256" key="3">
    <source>
        <dbReference type="ARBA" id="ARBA00020071"/>
    </source>
</evidence>
<dbReference type="OrthoDB" id="9787041at2"/>
<accession>A0A3S3SF11</accession>
<dbReference type="Gene3D" id="3.20.20.370">
    <property type="entry name" value="Glycoside hydrolase/deacetylase"/>
    <property type="match status" value="1"/>
</dbReference>
<evidence type="ECO:0000256" key="4">
    <source>
        <dbReference type="ARBA" id="ARBA00032976"/>
    </source>
</evidence>
<name>A0A3S3SF11_9HYPH</name>
<evidence type="ECO:0000256" key="1">
    <source>
        <dbReference type="ARBA" id="ARBA00003236"/>
    </source>
</evidence>
<comment type="similarity">
    <text evidence="2">Belongs to the polysaccharide deacetylase family.</text>
</comment>
<evidence type="ECO:0000259" key="5">
    <source>
        <dbReference type="PROSITE" id="PS51677"/>
    </source>
</evidence>
<organism evidence="6 7">
    <name type="scientific">Neorhizobium lilium</name>
    <dbReference type="NCBI Taxonomy" id="2503024"/>
    <lineage>
        <taxon>Bacteria</taxon>
        <taxon>Pseudomonadati</taxon>
        <taxon>Pseudomonadota</taxon>
        <taxon>Alphaproteobacteria</taxon>
        <taxon>Hyphomicrobiales</taxon>
        <taxon>Rhizobiaceae</taxon>
        <taxon>Rhizobium/Agrobacterium group</taxon>
        <taxon>Neorhizobium</taxon>
    </lineage>
</organism>
<dbReference type="AlphaFoldDB" id="A0A3S3SF11"/>
<dbReference type="SUPFAM" id="SSF88713">
    <property type="entry name" value="Glycoside hydrolase/deacetylase"/>
    <property type="match status" value="1"/>
</dbReference>
<comment type="function">
    <text evidence="1">Is involved in generating a small heat-stable compound (Nod), an acylated oligomer of N-acetylglucosamine, that stimulates mitosis in various plant protoplasts.</text>
</comment>
<sequence>MQARDYPRDLVGYGRTPPDPKWPGGAHVAVQFVINYEEGAESSILDGDPASESLLSEIVGAAPWPGQRNLNMESIYEYGSRAGFWRLWRLFTELKVQTTVYGVTLAMARNPEAVAAMKEAGWEIASHGYRWLEYRDFPQAKEREHILEAVRLHTELTGERPYGMYQGKPSDNTLRLVMEEGGFLYSSDSYADDLPYWVPGLGDKPFLIIPYTLDTNDMRFATPQGFNSGDQFFTYLKDAFDVLYREGQEGSPKMMSVGLHCRLVGRPGRLAALRRFVEYVLSHDKVWLPQRIEIARHWHAYHQPSNGSAGAF</sequence>
<reference evidence="6 7" key="1">
    <citation type="submission" date="2019-01" db="EMBL/GenBank/DDBJ databases">
        <title>The draft genome of Rhizobium sp. 24NR.</title>
        <authorList>
            <person name="Liu L."/>
            <person name="Liang L."/>
            <person name="Shi S."/>
            <person name="Xu L."/>
            <person name="Wang X."/>
            <person name="Li L."/>
            <person name="Zhang X."/>
        </authorList>
    </citation>
    <scope>NUCLEOTIDE SEQUENCE [LARGE SCALE GENOMIC DNA]</scope>
    <source>
        <strain evidence="6 7">24NR</strain>
    </source>
</reference>
<keyword evidence="7" id="KW-1185">Reference proteome</keyword>
<dbReference type="PROSITE" id="PS51677">
    <property type="entry name" value="NODB"/>
    <property type="match status" value="1"/>
</dbReference>
<evidence type="ECO:0000313" key="6">
    <source>
        <dbReference type="EMBL" id="RWX78737.1"/>
    </source>
</evidence>
<dbReference type="InterPro" id="IPR017625">
    <property type="entry name" value="PuuE"/>
</dbReference>
<comment type="caution">
    <text evidence="6">The sequence shown here is derived from an EMBL/GenBank/DDBJ whole genome shotgun (WGS) entry which is preliminary data.</text>
</comment>
<dbReference type="Proteomes" id="UP000287687">
    <property type="component" value="Unassembled WGS sequence"/>
</dbReference>
<evidence type="ECO:0000256" key="2">
    <source>
        <dbReference type="ARBA" id="ARBA00010973"/>
    </source>
</evidence>
<dbReference type="NCBIfam" id="TIGR03212">
    <property type="entry name" value="uraD_N-term-dom"/>
    <property type="match status" value="1"/>
</dbReference>
<dbReference type="InterPro" id="IPR011330">
    <property type="entry name" value="Glyco_hydro/deAcase_b/a-brl"/>
</dbReference>
<dbReference type="PANTHER" id="PTHR43123:SF1">
    <property type="entry name" value="POLYSACCHARIDE DEACETYLASE-RELATED"/>
    <property type="match status" value="1"/>
</dbReference>
<feature type="domain" description="NodB homology" evidence="5">
    <location>
        <begin position="70"/>
        <end position="289"/>
    </location>
</feature>
<dbReference type="RefSeq" id="WP_128442714.1">
    <property type="nucleotide sequence ID" value="NZ_SBIP01000002.1"/>
</dbReference>
<protein>
    <recommendedName>
        <fullName evidence="3">Chitooligosaccharide deacetylase</fullName>
    </recommendedName>
    <alternativeName>
        <fullName evidence="4">Nodulation protein B</fullName>
    </alternativeName>
</protein>
<dbReference type="EMBL" id="SBIP01000002">
    <property type="protein sequence ID" value="RWX78737.1"/>
    <property type="molecule type" value="Genomic_DNA"/>
</dbReference>
<dbReference type="Pfam" id="PF01522">
    <property type="entry name" value="Polysacc_deac_1"/>
    <property type="match status" value="1"/>
</dbReference>
<dbReference type="PANTHER" id="PTHR43123">
    <property type="entry name" value="POLYSACCHARIDE DEACETYLASE-RELATED"/>
    <property type="match status" value="1"/>
</dbReference>